<proteinExistence type="predicted"/>
<feature type="transmembrane region" description="Helical" evidence="1">
    <location>
        <begin position="135"/>
        <end position="154"/>
    </location>
</feature>
<protein>
    <submittedName>
        <fullName evidence="2">Uncharacterized protein</fullName>
    </submittedName>
</protein>
<evidence type="ECO:0000313" key="2">
    <source>
        <dbReference type="EMBL" id="SEC05546.1"/>
    </source>
</evidence>
<dbReference type="OrthoDB" id="117836at2"/>
<accession>A0A1H4PDN7</accession>
<dbReference type="RefSeq" id="WP_074654378.1">
    <property type="nucleotide sequence ID" value="NZ_FNSD01000001.1"/>
</dbReference>
<dbReference type="EMBL" id="FNSD01000001">
    <property type="protein sequence ID" value="SEC05546.1"/>
    <property type="molecule type" value="Genomic_DNA"/>
</dbReference>
<keyword evidence="1" id="KW-0472">Membrane</keyword>
<evidence type="ECO:0000313" key="3">
    <source>
        <dbReference type="Proteomes" id="UP000182409"/>
    </source>
</evidence>
<dbReference type="AlphaFoldDB" id="A0A1H4PDN7"/>
<feature type="transmembrane region" description="Helical" evidence="1">
    <location>
        <begin position="203"/>
        <end position="228"/>
    </location>
</feature>
<keyword evidence="1" id="KW-0812">Transmembrane</keyword>
<feature type="transmembrane region" description="Helical" evidence="1">
    <location>
        <begin position="67"/>
        <end position="87"/>
    </location>
</feature>
<dbReference type="Proteomes" id="UP000182409">
    <property type="component" value="Unassembled WGS sequence"/>
</dbReference>
<reference evidence="2 3" key="1">
    <citation type="submission" date="2016-10" db="EMBL/GenBank/DDBJ databases">
        <authorList>
            <person name="de Groot N.N."/>
        </authorList>
    </citation>
    <scope>NUCLEOTIDE SEQUENCE [LARGE SCALE GENOMIC DNA]</scope>
    <source>
        <strain evidence="2 3">AB35.6</strain>
    </source>
</reference>
<sequence length="237" mass="24764">MEQSCPRCGASLPVVDDGPAAFCAHCGLPQLTVSEHALREHSETLPHTGSGPAAGRSVHSTSLDWPVAMRILGVATLAGVLPAAAIPSSVADGTVGGLSLLLVPMLSLAVAVAYHRIRPLREMSPATGMRLGGTLGLMMGSLITLLTGIVGFVLRYHFHSHTMDDKIQGASDAMMKQITDTSPPPPELLGFLQSPEFHAGSFIAGYGMTLLLLILAGSICGWIAGALLRARRQRNLG</sequence>
<keyword evidence="1" id="KW-1133">Transmembrane helix</keyword>
<gene>
    <name evidence="2" type="ORF">SAMN05443244_2531</name>
</gene>
<name>A0A1H4PDN7_9BACT</name>
<feature type="transmembrane region" description="Helical" evidence="1">
    <location>
        <begin position="93"/>
        <end position="114"/>
    </location>
</feature>
<evidence type="ECO:0000256" key="1">
    <source>
        <dbReference type="SAM" id="Phobius"/>
    </source>
</evidence>
<organism evidence="2 3">
    <name type="scientific">Terriglobus roseus</name>
    <dbReference type="NCBI Taxonomy" id="392734"/>
    <lineage>
        <taxon>Bacteria</taxon>
        <taxon>Pseudomonadati</taxon>
        <taxon>Acidobacteriota</taxon>
        <taxon>Terriglobia</taxon>
        <taxon>Terriglobales</taxon>
        <taxon>Acidobacteriaceae</taxon>
        <taxon>Terriglobus</taxon>
    </lineage>
</organism>